<dbReference type="PANTHER" id="PTHR11070:SF48">
    <property type="entry name" value="ATP-DEPENDENT HELICASE_NUCLEASE SUBUNIT A"/>
    <property type="match status" value="1"/>
</dbReference>
<dbReference type="GO" id="GO:0003678">
    <property type="term" value="F:DNA helicase activity"/>
    <property type="evidence" value="ECO:0007669"/>
    <property type="project" value="UniProtKB-EC"/>
</dbReference>
<dbReference type="Pfam" id="PF00580">
    <property type="entry name" value="UvrD-helicase"/>
    <property type="match status" value="2"/>
</dbReference>
<dbReference type="Gene3D" id="1.10.486.10">
    <property type="entry name" value="PCRA, domain 4"/>
    <property type="match status" value="1"/>
</dbReference>
<evidence type="ECO:0000259" key="18">
    <source>
        <dbReference type="PROSITE" id="PS51217"/>
    </source>
</evidence>
<evidence type="ECO:0000256" key="11">
    <source>
        <dbReference type="ARBA" id="ARBA00023235"/>
    </source>
</evidence>
<dbReference type="InterPro" id="IPR000212">
    <property type="entry name" value="DNA_helicase_UvrD/REP"/>
</dbReference>
<dbReference type="Gene3D" id="3.40.50.300">
    <property type="entry name" value="P-loop containing nucleotide triphosphate hydrolases"/>
    <property type="match status" value="4"/>
</dbReference>
<keyword evidence="10 14" id="KW-0234">DNA repair</keyword>
<dbReference type="HAMAP" id="MF_01451">
    <property type="entry name" value="AddA"/>
    <property type="match status" value="1"/>
</dbReference>
<evidence type="ECO:0000313" key="19">
    <source>
        <dbReference type="EMBL" id="MFC3931818.1"/>
    </source>
</evidence>
<comment type="similarity">
    <text evidence="14">Belongs to the helicase family. AddA subfamily.</text>
</comment>
<dbReference type="Pfam" id="PF12705">
    <property type="entry name" value="PDDEXK_1"/>
    <property type="match status" value="1"/>
</dbReference>
<keyword evidence="9 14" id="KW-0238">DNA-binding</keyword>
<evidence type="ECO:0000256" key="13">
    <source>
        <dbReference type="ARBA" id="ARBA00048988"/>
    </source>
</evidence>
<protein>
    <recommendedName>
        <fullName evidence="14">ATP-dependent helicase/nuclease subunit A</fullName>
        <ecNumber evidence="14">3.1.-.-</ecNumber>
        <ecNumber evidence="14">5.6.2.4</ecNumber>
    </recommendedName>
    <alternativeName>
        <fullName evidence="14">ATP-dependent helicase/nuclease AddA</fullName>
    </alternativeName>
    <alternativeName>
        <fullName evidence="14">DNA 3'-5' helicase AddA</fullName>
    </alternativeName>
</protein>
<dbReference type="EC" id="5.6.2.4" evidence="14"/>
<proteinExistence type="inferred from homology"/>
<evidence type="ECO:0000256" key="12">
    <source>
        <dbReference type="ARBA" id="ARBA00034617"/>
    </source>
</evidence>
<dbReference type="InterPro" id="IPR014152">
    <property type="entry name" value="AddA"/>
</dbReference>
<dbReference type="CDD" id="cd17932">
    <property type="entry name" value="DEXQc_UvrD"/>
    <property type="match status" value="1"/>
</dbReference>
<evidence type="ECO:0000256" key="9">
    <source>
        <dbReference type="ARBA" id="ARBA00023125"/>
    </source>
</evidence>
<dbReference type="PROSITE" id="PS51217">
    <property type="entry name" value="UVRD_HELICASE_CTER"/>
    <property type="match status" value="1"/>
</dbReference>
<dbReference type="InterPro" id="IPR014017">
    <property type="entry name" value="DNA_helicase_UvrD-like_C"/>
</dbReference>
<dbReference type="EMBL" id="JBHSAC010000029">
    <property type="protein sequence ID" value="MFC3931818.1"/>
    <property type="molecule type" value="Genomic_DNA"/>
</dbReference>
<feature type="domain" description="UvrD-like helicase C-terminal" evidence="18">
    <location>
        <begin position="538"/>
        <end position="821"/>
    </location>
</feature>
<dbReference type="PANTHER" id="PTHR11070">
    <property type="entry name" value="UVRD / RECB / PCRA DNA HELICASE FAMILY MEMBER"/>
    <property type="match status" value="1"/>
</dbReference>
<comment type="similarity">
    <text evidence="1">Belongs to the helicase family. UvrD subfamily.</text>
</comment>
<dbReference type="PROSITE" id="PS51198">
    <property type="entry name" value="UVRD_HELICASE_ATP_BIND"/>
    <property type="match status" value="1"/>
</dbReference>
<dbReference type="InterPro" id="IPR027417">
    <property type="entry name" value="P-loop_NTPase"/>
</dbReference>
<dbReference type="RefSeq" id="WP_380430494.1">
    <property type="nucleotide sequence ID" value="NZ_JBHSAC010000029.1"/>
</dbReference>
<dbReference type="GO" id="GO:0016787">
    <property type="term" value="F:hydrolase activity"/>
    <property type="evidence" value="ECO:0007669"/>
    <property type="project" value="UniProtKB-KW"/>
</dbReference>
<evidence type="ECO:0000256" key="6">
    <source>
        <dbReference type="ARBA" id="ARBA00022806"/>
    </source>
</evidence>
<reference evidence="20" key="1">
    <citation type="journal article" date="2019" name="Int. J. Syst. Evol. Microbiol.">
        <title>The Global Catalogue of Microorganisms (GCM) 10K type strain sequencing project: providing services to taxonomists for standard genome sequencing and annotation.</title>
        <authorList>
            <consortium name="The Broad Institute Genomics Platform"/>
            <consortium name="The Broad Institute Genome Sequencing Center for Infectious Disease"/>
            <person name="Wu L."/>
            <person name="Ma J."/>
        </authorList>
    </citation>
    <scope>NUCLEOTIDE SEQUENCE [LARGE SCALE GENOMIC DNA]</scope>
    <source>
        <strain evidence="20">CCUG 58728</strain>
    </source>
</reference>
<name>A0ABV8CZW2_9STRE</name>
<comment type="caution">
    <text evidence="19">The sequence shown here is derived from an EMBL/GenBank/DDBJ whole genome shotgun (WGS) entry which is preliminary data.</text>
</comment>
<dbReference type="SUPFAM" id="SSF52540">
    <property type="entry name" value="P-loop containing nucleoside triphosphate hydrolases"/>
    <property type="match status" value="1"/>
</dbReference>
<comment type="catalytic activity">
    <reaction evidence="12 14">
        <text>Couples ATP hydrolysis with the unwinding of duplex DNA by translocating in the 3'-5' direction.</text>
        <dbReference type="EC" id="5.6.2.4"/>
    </reaction>
</comment>
<feature type="binding site" evidence="15">
    <location>
        <begin position="50"/>
        <end position="57"/>
    </location>
    <ligand>
        <name>ATP</name>
        <dbReference type="ChEBI" id="CHEBI:30616"/>
    </ligand>
</feature>
<gene>
    <name evidence="14 19" type="primary">addA</name>
    <name evidence="19" type="ORF">ACFOSE_03310</name>
</gene>
<dbReference type="Proteomes" id="UP001595901">
    <property type="component" value="Unassembled WGS sequence"/>
</dbReference>
<feature type="domain" description="UvrD-like helicase ATP-binding" evidence="17">
    <location>
        <begin position="29"/>
        <end position="501"/>
    </location>
</feature>
<evidence type="ECO:0000256" key="7">
    <source>
        <dbReference type="ARBA" id="ARBA00022839"/>
    </source>
</evidence>
<evidence type="ECO:0000256" key="15">
    <source>
        <dbReference type="PROSITE-ProRule" id="PRU00560"/>
    </source>
</evidence>
<dbReference type="InterPro" id="IPR011335">
    <property type="entry name" value="Restrct_endonuc-II-like"/>
</dbReference>
<keyword evidence="8 14" id="KW-0067">ATP-binding</keyword>
<organism evidence="19 20">
    <name type="scientific">Streptococcus dentapri</name>
    <dbReference type="NCBI Taxonomy" id="573564"/>
    <lineage>
        <taxon>Bacteria</taxon>
        <taxon>Bacillati</taxon>
        <taxon>Bacillota</taxon>
        <taxon>Bacilli</taxon>
        <taxon>Lactobacillales</taxon>
        <taxon>Streptococcaceae</taxon>
        <taxon>Streptococcus</taxon>
    </lineage>
</organism>
<evidence type="ECO:0000256" key="2">
    <source>
        <dbReference type="ARBA" id="ARBA00022722"/>
    </source>
</evidence>
<sequence>MRPIPFLSDSQIEELKTQESINSKKEDRLPRTSEQIEAIYSNSTNILVSASAGSGKTFVMVERIIDSLKRGVKITELFISTFTVKAAGELKERIEAKLIKEIAKTNNLELKQHLSAQLTDLQNADIGTMDAFTQKLVNTYGYSLGISPNFRIMQDKSEQDILKNDVYADLFDSYITGADSDLFKQTVRNFTGNRKDSSGFRAAVYAVHNFSQSTANPSQWLEEIFLKSYEEDFEQQTQTFLSPYLKEQDFNRQIEQTYHFFQDHVNAVRQEFQKSYKYLDKVDELLERLREIDLSADLPLLNQQIKAVSVLSKSLTMRIGNSKDETLKAFASDYNKARPQYLAPLLELDGALSTVLILKDYQPQALPLLKLLRAFVKDFSEQYLERKKQENTFEFSDIAHLAIGILEQDEQIRQLYQQKYHEVMVDEYQDNNHMQERLLDLLSNGYNRFMVGDIKQSIYRFRQADPQIFKDKFETYDTLETFDLKNSQGRLIVLKENFRSHVEVLDATNDVFTRLMDEDLGEINYDLPHMLVAGNTEKSQPSPANRTQVLIYDEDRTDDRTQENSQRLEDLPASTELSVGEVQLVVKEIIRLHKEEGVAFNDITLLVPTRTRNANILTTFEQYGLPLVAESGTGHYLKSIEILVMLDTFRTINNPLQDESLVALLKSPMFSFNEDELTRLSLQAEHGNFYDKLLLTLEQTGQHPELIESNLYQKTKGFKQVLGSWRRFAKTNSLHDLIWKIYNDKFYYDYVGALANGQQRQANLYALTIRANQFEKTGFKGLPRFINMIDKVIATDNDLADVEIALPKDAIQLMTAHKSKGLEFKYVFLLNLDKAFNKTDQQQKLVLSRYNGIGIQYQADLADRFPQAELDHIKVAMETLPYLINQRQLHREMLSEQMRLLYVAMTRAEKKLYLVGKGSRNKLTEKYEGSREHGRLTIAARENWTSFQDWLLAIAQNFKQDQLAFDVTYISDQDLQEIEPLTTSLPFDADDVNNQRQSETITEALNALENVEKLNKTYQAAINLPTLRTPSQIKQFYQPVLEDEGLDIMEKKPKAATFDLPSFGKSTEVTGAALGSATHELMQRIPLTAEVTVADLRKALAQVQAEPTLKKQIDLQKLADFFAQTSLGQEILANQTRVVREAPFAMLHEDAESGEKMVIRGIVDGFIRYDDHIVLFDYKTDRYRHSSDLVERYRAQMGLYAKALQQSFGIEQVEKYLILLGGEQVEVVSV</sequence>
<comment type="cofactor">
    <cofactor evidence="14">
        <name>Mg(2+)</name>
        <dbReference type="ChEBI" id="CHEBI:18420"/>
    </cofactor>
</comment>
<evidence type="ECO:0000313" key="20">
    <source>
        <dbReference type="Proteomes" id="UP001595901"/>
    </source>
</evidence>
<dbReference type="NCBIfam" id="TIGR02785">
    <property type="entry name" value="addA_Gpos"/>
    <property type="match status" value="1"/>
</dbReference>
<keyword evidence="6 14" id="KW-0347">Helicase</keyword>
<dbReference type="InterPro" id="IPR038726">
    <property type="entry name" value="PDDEXK_AddAB-type"/>
</dbReference>
<feature type="coiled-coil region" evidence="16">
    <location>
        <begin position="994"/>
        <end position="1021"/>
    </location>
</feature>
<keyword evidence="5 14" id="KW-0378">Hydrolase</keyword>
<evidence type="ECO:0000256" key="4">
    <source>
        <dbReference type="ARBA" id="ARBA00022763"/>
    </source>
</evidence>
<evidence type="ECO:0000256" key="14">
    <source>
        <dbReference type="HAMAP-Rule" id="MF_01451"/>
    </source>
</evidence>
<evidence type="ECO:0000256" key="3">
    <source>
        <dbReference type="ARBA" id="ARBA00022741"/>
    </source>
</evidence>
<evidence type="ECO:0000259" key="17">
    <source>
        <dbReference type="PROSITE" id="PS51198"/>
    </source>
</evidence>
<keyword evidence="4 14" id="KW-0227">DNA damage</keyword>
<dbReference type="InterPro" id="IPR014016">
    <property type="entry name" value="UvrD-like_ATP-bd"/>
</dbReference>
<keyword evidence="11 14" id="KW-0413">Isomerase</keyword>
<dbReference type="InterPro" id="IPR011604">
    <property type="entry name" value="PDDEXK-like_dom_sf"/>
</dbReference>
<evidence type="ECO:0000256" key="1">
    <source>
        <dbReference type="ARBA" id="ARBA00009922"/>
    </source>
</evidence>
<keyword evidence="3 14" id="KW-0547">Nucleotide-binding</keyword>
<dbReference type="Gene3D" id="1.10.10.160">
    <property type="match status" value="1"/>
</dbReference>
<dbReference type="Pfam" id="PF13361">
    <property type="entry name" value="UvrD_C"/>
    <property type="match status" value="1"/>
</dbReference>
<accession>A0ABV8CZW2</accession>
<evidence type="ECO:0000256" key="10">
    <source>
        <dbReference type="ARBA" id="ARBA00023204"/>
    </source>
</evidence>
<comment type="function">
    <text evidence="14">The heterodimer acts as both an ATP-dependent DNA helicase and an ATP-dependent, dual-direction single-stranded exonuclease. Recognizes the chi site generating a DNA molecule suitable for the initiation of homologous recombination. The AddA nuclease domain is required for chi fragment generation; this subunit has the helicase and 3' -&gt; 5' nuclease activities.</text>
</comment>
<evidence type="ECO:0000256" key="8">
    <source>
        <dbReference type="ARBA" id="ARBA00022840"/>
    </source>
</evidence>
<dbReference type="SUPFAM" id="SSF52980">
    <property type="entry name" value="Restriction endonuclease-like"/>
    <property type="match status" value="1"/>
</dbReference>
<keyword evidence="7 14" id="KW-0269">Exonuclease</keyword>
<dbReference type="InterPro" id="IPR013986">
    <property type="entry name" value="DExx_box_DNA_helicase_dom_sf"/>
</dbReference>
<comment type="catalytic activity">
    <reaction evidence="13 14">
        <text>ATP + H2O = ADP + phosphate + H(+)</text>
        <dbReference type="Rhea" id="RHEA:13065"/>
        <dbReference type="ChEBI" id="CHEBI:15377"/>
        <dbReference type="ChEBI" id="CHEBI:15378"/>
        <dbReference type="ChEBI" id="CHEBI:30616"/>
        <dbReference type="ChEBI" id="CHEBI:43474"/>
        <dbReference type="ChEBI" id="CHEBI:456216"/>
        <dbReference type="EC" id="5.6.2.4"/>
    </reaction>
</comment>
<keyword evidence="16" id="KW-0175">Coiled coil</keyword>
<dbReference type="Gene3D" id="3.90.320.10">
    <property type="match status" value="1"/>
</dbReference>
<evidence type="ECO:0000256" key="16">
    <source>
        <dbReference type="SAM" id="Coils"/>
    </source>
</evidence>
<keyword evidence="2 14" id="KW-0540">Nuclease</keyword>
<dbReference type="EC" id="3.1.-.-" evidence="14"/>
<comment type="subunit">
    <text evidence="14">Heterodimer of AddA and AddB/RexB.</text>
</comment>
<evidence type="ECO:0000256" key="5">
    <source>
        <dbReference type="ARBA" id="ARBA00022801"/>
    </source>
</evidence>
<keyword evidence="20" id="KW-1185">Reference proteome</keyword>